<evidence type="ECO:0000256" key="2">
    <source>
        <dbReference type="SAM" id="SignalP"/>
    </source>
</evidence>
<evidence type="ECO:0000256" key="1">
    <source>
        <dbReference type="SAM" id="MobiDB-lite"/>
    </source>
</evidence>
<keyword evidence="2" id="KW-0732">Signal</keyword>
<feature type="chain" id="PRO_5045754140" evidence="2">
    <location>
        <begin position="16"/>
        <end position="232"/>
    </location>
</feature>
<evidence type="ECO:0000313" key="3">
    <source>
        <dbReference type="EMBL" id="KAK9772024.1"/>
    </source>
</evidence>
<accession>A0ABR2XE09</accession>
<protein>
    <submittedName>
        <fullName evidence="3">Uncharacterized protein</fullName>
    </submittedName>
</protein>
<dbReference type="Proteomes" id="UP001465668">
    <property type="component" value="Unassembled WGS sequence"/>
</dbReference>
<evidence type="ECO:0000313" key="4">
    <source>
        <dbReference type="Proteomes" id="UP001465668"/>
    </source>
</evidence>
<comment type="caution">
    <text evidence="3">The sequence shown here is derived from an EMBL/GenBank/DDBJ whole genome shotgun (WGS) entry which is preliminary data.</text>
</comment>
<reference evidence="3 4" key="1">
    <citation type="submission" date="2024-02" db="EMBL/GenBank/DDBJ databases">
        <title>First draft genome assembly of two strains of Seiridium cardinale.</title>
        <authorList>
            <person name="Emiliani G."/>
            <person name="Scali E."/>
        </authorList>
    </citation>
    <scope>NUCLEOTIDE SEQUENCE [LARGE SCALE GENOMIC DNA]</scope>
    <source>
        <strain evidence="3 4">BM-138-000479</strain>
    </source>
</reference>
<dbReference type="EMBL" id="JARVKM010000067">
    <property type="protein sequence ID" value="KAK9772024.1"/>
    <property type="molecule type" value="Genomic_DNA"/>
</dbReference>
<name>A0ABR2XE09_9PEZI</name>
<organism evidence="3 4">
    <name type="scientific">Seiridium cardinale</name>
    <dbReference type="NCBI Taxonomy" id="138064"/>
    <lineage>
        <taxon>Eukaryota</taxon>
        <taxon>Fungi</taxon>
        <taxon>Dikarya</taxon>
        <taxon>Ascomycota</taxon>
        <taxon>Pezizomycotina</taxon>
        <taxon>Sordariomycetes</taxon>
        <taxon>Xylariomycetidae</taxon>
        <taxon>Amphisphaeriales</taxon>
        <taxon>Sporocadaceae</taxon>
        <taxon>Seiridium</taxon>
    </lineage>
</organism>
<feature type="compositionally biased region" description="Basic and acidic residues" evidence="1">
    <location>
        <begin position="82"/>
        <end position="110"/>
    </location>
</feature>
<feature type="region of interest" description="Disordered" evidence="1">
    <location>
        <begin position="53"/>
        <end position="115"/>
    </location>
</feature>
<feature type="signal peptide" evidence="2">
    <location>
        <begin position="1"/>
        <end position="15"/>
    </location>
</feature>
<sequence length="232" mass="25052">MRFLQIVSYATVALALPNPVLLDESATLDKRTSSLSDTIASLIGNIRSIKDFHQGGAQNGSKPAKGSNGAANNHNNGNTTFDDGHHGNHTFGDDNHGNHTFGDHNHEKIGKVAPQPGQQVYGMLAPGWKKRGRDMGQGLEAEDLILNTSVTCVSPAQDHVVRDAWGLASLVEMDDLDYQPRYVFLSTNGGFRAEGASTSSVKQEGEEQWYTYADCRSLNLIISLNVDSNPSA</sequence>
<proteinExistence type="predicted"/>
<gene>
    <name evidence="3" type="ORF">SCAR479_11343</name>
</gene>
<keyword evidence="4" id="KW-1185">Reference proteome</keyword>
<feature type="compositionally biased region" description="Low complexity" evidence="1">
    <location>
        <begin position="64"/>
        <end position="78"/>
    </location>
</feature>